<dbReference type="InterPro" id="IPR000719">
    <property type="entry name" value="Prot_kinase_dom"/>
</dbReference>
<evidence type="ECO:0000313" key="7">
    <source>
        <dbReference type="EMBL" id="MCY1083442.1"/>
    </source>
</evidence>
<gene>
    <name evidence="7" type="ORF">OV287_54295</name>
</gene>
<keyword evidence="3 4" id="KW-0067">ATP-binding</keyword>
<dbReference type="SMART" id="SM00220">
    <property type="entry name" value="S_TKc"/>
    <property type="match status" value="1"/>
</dbReference>
<dbReference type="InterPro" id="IPR017441">
    <property type="entry name" value="Protein_kinase_ATP_BS"/>
</dbReference>
<dbReference type="CDD" id="cd14014">
    <property type="entry name" value="STKc_PknB_like"/>
    <property type="match status" value="1"/>
</dbReference>
<keyword evidence="2 4" id="KW-0547">Nucleotide-binding</keyword>
<dbReference type="InterPro" id="IPR027417">
    <property type="entry name" value="P-loop_NTPase"/>
</dbReference>
<dbReference type="InterPro" id="IPR011990">
    <property type="entry name" value="TPR-like_helical_dom_sf"/>
</dbReference>
<keyword evidence="7" id="KW-0418">Kinase</keyword>
<dbReference type="PROSITE" id="PS00107">
    <property type="entry name" value="PROTEIN_KINASE_ATP"/>
    <property type="match status" value="1"/>
</dbReference>
<proteinExistence type="predicted"/>
<dbReference type="InterPro" id="IPR008271">
    <property type="entry name" value="Ser/Thr_kinase_AS"/>
</dbReference>
<keyword evidence="7" id="KW-0808">Transferase</keyword>
<evidence type="ECO:0000256" key="2">
    <source>
        <dbReference type="ARBA" id="ARBA00022741"/>
    </source>
</evidence>
<dbReference type="PROSITE" id="PS50011">
    <property type="entry name" value="PROTEIN_KINASE_DOM"/>
    <property type="match status" value="1"/>
</dbReference>
<dbReference type="SUPFAM" id="SSF55073">
    <property type="entry name" value="Nucleotide cyclase"/>
    <property type="match status" value="1"/>
</dbReference>
<accession>A0ABT4AP18</accession>
<dbReference type="Gene3D" id="3.40.50.300">
    <property type="entry name" value="P-loop containing nucleotide triphosphate hydrolases"/>
    <property type="match status" value="1"/>
</dbReference>
<dbReference type="Gene3D" id="3.30.200.20">
    <property type="entry name" value="Phosphorylase Kinase, domain 1"/>
    <property type="match status" value="1"/>
</dbReference>
<protein>
    <submittedName>
        <fullName evidence="7">Protein kinase</fullName>
    </submittedName>
</protein>
<reference evidence="7 8" key="1">
    <citation type="submission" date="2022-11" db="EMBL/GenBank/DDBJ databases">
        <title>Minimal conservation of predation-associated metabolite biosynthetic gene clusters underscores biosynthetic potential of Myxococcota including descriptions for ten novel species: Archangium lansinium sp. nov., Myxococcus landrumus sp. nov., Nannocystis bai.</title>
        <authorList>
            <person name="Ahearne A."/>
            <person name="Stevens C."/>
            <person name="Phillips K."/>
        </authorList>
    </citation>
    <scope>NUCLEOTIDE SEQUENCE [LARGE SCALE GENOMIC DNA]</scope>
    <source>
        <strain evidence="7 8">MIWBW</strain>
    </source>
</reference>
<dbReference type="Gene3D" id="3.30.70.1230">
    <property type="entry name" value="Nucleotide cyclase"/>
    <property type="match status" value="1"/>
</dbReference>
<feature type="domain" description="Protein kinase" evidence="6">
    <location>
        <begin position="56"/>
        <end position="320"/>
    </location>
</feature>
<dbReference type="GO" id="GO:0016301">
    <property type="term" value="F:kinase activity"/>
    <property type="evidence" value="ECO:0007669"/>
    <property type="project" value="UniProtKB-KW"/>
</dbReference>
<evidence type="ECO:0000256" key="5">
    <source>
        <dbReference type="SAM" id="MobiDB-lite"/>
    </source>
</evidence>
<dbReference type="CDD" id="cd07302">
    <property type="entry name" value="CHD"/>
    <property type="match status" value="1"/>
</dbReference>
<evidence type="ECO:0000313" key="8">
    <source>
        <dbReference type="Proteomes" id="UP001207654"/>
    </source>
</evidence>
<dbReference type="Pfam" id="PF00069">
    <property type="entry name" value="Pkinase"/>
    <property type="match status" value="1"/>
</dbReference>
<sequence length="1347" mass="150014">MQDKGSHPSQEQSQPKPPQDESDFADSFLAEVTRTESWLPNPVPGERLGGPDGQRFEIQQSLGGGAMGKVYRAWDSALQRIVALKFLQSHAGPPDRAAFSLLQQEARAVARLNHENIVKLFDVAEWNVEHGGLQVPFLVMEFLQGESLEQLLNRGRPGMKRAMEIMEAVAAGLAHAHRRHLVHRDLKPANVFLTRKGTVKLLDFGLAHQVVSASPVPSLPRAGTPAYMAPEQWRGEPQDQRADIWAAGVVFYELLTGELPLSGLSFEQLHTRVLSPEPMPSARERNPELAPEVEPLLASALAKDPARRIPSGQELLEELFELGEHLGLHHKPARPSTPQRRQVTLVCCMPVGLPELPEPEDRDELEAAIHGVCAELLGRYGGSVTPTIGAQVLACFGYPQAHEDDSKHAVQAGMLLSKSFPQLLQQKLRRRPPPGLSVAVGIHTDTVALHESPQSRSAGAPALAGEAPEVAAWLARQARPGTVLLTEATRTLVRGAFELEELGTQAPEGLPATRSMRVYRALSQRKEQSRFERTRAAFGLTPLVGREQELREVLRLWERARRGHGTAILLYGEAGLGKSRLIHEVHVRVASSADCRLNAQCDAQFTSSPLHPVIEVLRRLLQEALPEGLSPSALFRLKPQLHGYGLSEEQLQALSSLLSLPPVEELPFPQLTPERQKSLVFEALTALLRGLTRERPMLAIVENLHWVDPSTLEFLAWLLEPVKKSRVLLLLSSRPELRYPSLQQSGCHVLTLHRLSEKHSKALVRKMAQEHPLAPEIVQQLVKRTEGVPLFAEELTRMVMEQQITEVLPASIPLSLHELLLARLDALPPRQKGLAQFCAVIGRSISSPLLATLIEQSEAARSRDLEGLVAAGILQHEDPDAGPAEYRFRHALIQEAAWQSLPRSTRREYHQRIAMMLAERCPEIAESQPELLAHHYTEAGWHMEAITWWARAGEHASQRSAYQEAIGHLTKALTLLRGLPDADQHKGQELQLLLMRGLPLVQLQGYQSPAAEQSYARAHVLFDEVGEVLPRLELSYWGPFAFYMARGELHLAQQLAERLVGQGPRHRELLALGYWMESVVSLTRGQGRAARDQVQRALDCSRFTYDKHRALARRHWVDPRVAALAHGSIILTFVGELEGARSWGEEALELAGRIGHFHTSAFALHSVALGCQYRGDVANTLELSERCLALSGEHRFRLWQSWSVLLRSWALAGLGWSLQGLALMRQGLEHWQASGIRAGANHHNLGMLAEIHLWRQQPQQALEVVDQALARLGSERSYESVLHRLRGESLHALGREQEAEASFLSALAVAHEQGAVTFEQLARQSRGRRMRSRKPRDMFQVEDSRRP</sequence>
<dbReference type="Gene3D" id="1.25.40.10">
    <property type="entry name" value="Tetratricopeptide repeat domain"/>
    <property type="match status" value="1"/>
</dbReference>
<evidence type="ECO:0000256" key="3">
    <source>
        <dbReference type="ARBA" id="ARBA00022840"/>
    </source>
</evidence>
<dbReference type="Gene3D" id="1.10.510.10">
    <property type="entry name" value="Transferase(Phosphotransferase) domain 1"/>
    <property type="match status" value="1"/>
</dbReference>
<dbReference type="PROSITE" id="PS00108">
    <property type="entry name" value="PROTEIN_KINASE_ST"/>
    <property type="match status" value="1"/>
</dbReference>
<evidence type="ECO:0000259" key="6">
    <source>
        <dbReference type="PROSITE" id="PS50011"/>
    </source>
</evidence>
<comment type="caution">
    <text evidence="7">The sequence shown here is derived from an EMBL/GenBank/DDBJ whole genome shotgun (WGS) entry which is preliminary data.</text>
</comment>
<keyword evidence="8" id="KW-1185">Reference proteome</keyword>
<dbReference type="SUPFAM" id="SSF56112">
    <property type="entry name" value="Protein kinase-like (PK-like)"/>
    <property type="match status" value="1"/>
</dbReference>
<dbReference type="InterPro" id="IPR041664">
    <property type="entry name" value="AAA_16"/>
</dbReference>
<dbReference type="InterPro" id="IPR029787">
    <property type="entry name" value="Nucleotide_cyclase"/>
</dbReference>
<feature type="region of interest" description="Disordered" evidence="5">
    <location>
        <begin position="1"/>
        <end position="27"/>
    </location>
</feature>
<dbReference type="PANTHER" id="PTHR16305">
    <property type="entry name" value="TESTICULAR SOLUBLE ADENYLYL CYCLASE"/>
    <property type="match status" value="1"/>
</dbReference>
<feature type="compositionally biased region" description="Basic residues" evidence="5">
    <location>
        <begin position="1325"/>
        <end position="1334"/>
    </location>
</feature>
<dbReference type="Pfam" id="PF13191">
    <property type="entry name" value="AAA_16"/>
    <property type="match status" value="1"/>
</dbReference>
<organism evidence="7 8">
    <name type="scientific">Archangium lansingense</name>
    <dbReference type="NCBI Taxonomy" id="2995310"/>
    <lineage>
        <taxon>Bacteria</taxon>
        <taxon>Pseudomonadati</taxon>
        <taxon>Myxococcota</taxon>
        <taxon>Myxococcia</taxon>
        <taxon>Myxococcales</taxon>
        <taxon>Cystobacterineae</taxon>
        <taxon>Archangiaceae</taxon>
        <taxon>Archangium</taxon>
    </lineage>
</organism>
<feature type="region of interest" description="Disordered" evidence="5">
    <location>
        <begin position="1321"/>
        <end position="1347"/>
    </location>
</feature>
<name>A0ABT4AP18_9BACT</name>
<dbReference type="SUPFAM" id="SSF48452">
    <property type="entry name" value="TPR-like"/>
    <property type="match status" value="2"/>
</dbReference>
<evidence type="ECO:0000256" key="4">
    <source>
        <dbReference type="PROSITE-ProRule" id="PRU10141"/>
    </source>
</evidence>
<dbReference type="Proteomes" id="UP001207654">
    <property type="component" value="Unassembled WGS sequence"/>
</dbReference>
<dbReference type="InterPro" id="IPR001054">
    <property type="entry name" value="A/G_cyclase"/>
</dbReference>
<evidence type="ECO:0000256" key="1">
    <source>
        <dbReference type="ARBA" id="ARBA00004167"/>
    </source>
</evidence>
<feature type="binding site" evidence="4">
    <location>
        <position position="85"/>
    </location>
    <ligand>
        <name>ATP</name>
        <dbReference type="ChEBI" id="CHEBI:30616"/>
    </ligand>
</feature>
<dbReference type="PANTHER" id="PTHR16305:SF28">
    <property type="entry name" value="GUANYLATE CYCLASE DOMAIN-CONTAINING PROTEIN"/>
    <property type="match status" value="1"/>
</dbReference>
<comment type="subcellular location">
    <subcellularLocation>
        <location evidence="1">Membrane</location>
        <topology evidence="1">Single-pass membrane protein</topology>
    </subcellularLocation>
</comment>
<feature type="compositionally biased region" description="Basic and acidic residues" evidence="5">
    <location>
        <begin position="1335"/>
        <end position="1347"/>
    </location>
</feature>
<dbReference type="SUPFAM" id="SSF52540">
    <property type="entry name" value="P-loop containing nucleoside triphosphate hydrolases"/>
    <property type="match status" value="1"/>
</dbReference>
<dbReference type="RefSeq" id="WP_267541971.1">
    <property type="nucleotide sequence ID" value="NZ_JAPNKA010000001.1"/>
</dbReference>
<dbReference type="InterPro" id="IPR011009">
    <property type="entry name" value="Kinase-like_dom_sf"/>
</dbReference>
<dbReference type="EMBL" id="JAPNKA010000001">
    <property type="protein sequence ID" value="MCY1083442.1"/>
    <property type="molecule type" value="Genomic_DNA"/>
</dbReference>